<feature type="region of interest" description="Disordered" evidence="1">
    <location>
        <begin position="79"/>
        <end position="118"/>
    </location>
</feature>
<organism evidence="2 3">
    <name type="scientific">Mycena albidolilacea</name>
    <dbReference type="NCBI Taxonomy" id="1033008"/>
    <lineage>
        <taxon>Eukaryota</taxon>
        <taxon>Fungi</taxon>
        <taxon>Dikarya</taxon>
        <taxon>Basidiomycota</taxon>
        <taxon>Agaricomycotina</taxon>
        <taxon>Agaricomycetes</taxon>
        <taxon>Agaricomycetidae</taxon>
        <taxon>Agaricales</taxon>
        <taxon>Marasmiineae</taxon>
        <taxon>Mycenaceae</taxon>
        <taxon>Mycena</taxon>
    </lineage>
</organism>
<dbReference type="Proteomes" id="UP001218218">
    <property type="component" value="Unassembled WGS sequence"/>
</dbReference>
<accession>A0AAD7ESN6</accession>
<protein>
    <submittedName>
        <fullName evidence="2">Uncharacterized protein</fullName>
    </submittedName>
</protein>
<feature type="compositionally biased region" description="Acidic residues" evidence="1">
    <location>
        <begin position="95"/>
        <end position="111"/>
    </location>
</feature>
<gene>
    <name evidence="2" type="ORF">DFH08DRAFT_997243</name>
</gene>
<sequence>MPKTPSPKATKPKPPYTLTKGKKRGLLAQSGQATLENIVALQQQGLNVNGKAFNTTKKYNETTAAGRKWLALYVGEKEEGRKTKGKEAKQMSAESDSESSDGDSDFEDDPDPMAPDAAEFHQAKDGDTSFNFDAPEYRHAFDAIPTEHSPEMLSLYLVYKIYGQGRKIGTADTIHAAFKYMWKMSRTITSSLLPELTGLFKWESTYPTDVQKWITEFATGADLPRANGTFSTHCFRRGGAQYRFMFAAVGRQWTLWQVRWWGRWAEGEHRETLIKYLLDELNTYEDDYSGMLLPSQPDTDRNFLGEGSSIAPATAENITQLHQSLSTDIRSLSGAFDRLLSIVASTITGSASQPSPSIGSDRANIPDTQSGLMIQCPRGPPAFHLTRPLFPISLSTPAIIATSNSVGMRSHKRDSWRIIVEHWEKGDPTHGLTTPLRDWPKEWLMGMNKPLAMKHTQRKIIATEFIVQYNRNEEDFLKAYPEAEDGSSRLLAAINEARKKRGDPIPRK</sequence>
<dbReference type="AlphaFoldDB" id="A0AAD7ESN6"/>
<keyword evidence="3" id="KW-1185">Reference proteome</keyword>
<evidence type="ECO:0000256" key="1">
    <source>
        <dbReference type="SAM" id="MobiDB-lite"/>
    </source>
</evidence>
<comment type="caution">
    <text evidence="2">The sequence shown here is derived from an EMBL/GenBank/DDBJ whole genome shotgun (WGS) entry which is preliminary data.</text>
</comment>
<evidence type="ECO:0000313" key="3">
    <source>
        <dbReference type="Proteomes" id="UP001218218"/>
    </source>
</evidence>
<dbReference type="EMBL" id="JARIHO010000015">
    <property type="protein sequence ID" value="KAJ7349855.1"/>
    <property type="molecule type" value="Genomic_DNA"/>
</dbReference>
<feature type="region of interest" description="Disordered" evidence="1">
    <location>
        <begin position="1"/>
        <end position="24"/>
    </location>
</feature>
<feature type="compositionally biased region" description="Basic and acidic residues" evidence="1">
    <location>
        <begin position="79"/>
        <end position="89"/>
    </location>
</feature>
<proteinExistence type="predicted"/>
<evidence type="ECO:0000313" key="2">
    <source>
        <dbReference type="EMBL" id="KAJ7349855.1"/>
    </source>
</evidence>
<name>A0AAD7ESN6_9AGAR</name>
<reference evidence="2" key="1">
    <citation type="submission" date="2023-03" db="EMBL/GenBank/DDBJ databases">
        <title>Massive genome expansion in bonnet fungi (Mycena s.s.) driven by repeated elements and novel gene families across ecological guilds.</title>
        <authorList>
            <consortium name="Lawrence Berkeley National Laboratory"/>
            <person name="Harder C.B."/>
            <person name="Miyauchi S."/>
            <person name="Viragh M."/>
            <person name="Kuo A."/>
            <person name="Thoen E."/>
            <person name="Andreopoulos B."/>
            <person name="Lu D."/>
            <person name="Skrede I."/>
            <person name="Drula E."/>
            <person name="Henrissat B."/>
            <person name="Morin E."/>
            <person name="Kohler A."/>
            <person name="Barry K."/>
            <person name="LaButti K."/>
            <person name="Morin E."/>
            <person name="Salamov A."/>
            <person name="Lipzen A."/>
            <person name="Mereny Z."/>
            <person name="Hegedus B."/>
            <person name="Baldrian P."/>
            <person name="Stursova M."/>
            <person name="Weitz H."/>
            <person name="Taylor A."/>
            <person name="Grigoriev I.V."/>
            <person name="Nagy L.G."/>
            <person name="Martin F."/>
            <person name="Kauserud H."/>
        </authorList>
    </citation>
    <scope>NUCLEOTIDE SEQUENCE</scope>
    <source>
        <strain evidence="2">CBHHK002</strain>
    </source>
</reference>